<evidence type="ECO:0000256" key="1">
    <source>
        <dbReference type="SAM" id="SignalP"/>
    </source>
</evidence>
<protein>
    <submittedName>
        <fullName evidence="2">Uncharacterized protein</fullName>
    </submittedName>
</protein>
<organism evidence="2 3">
    <name type="scientific">Glarea lozoyensis (strain ATCC 20868 / MF5171)</name>
    <dbReference type="NCBI Taxonomy" id="1116229"/>
    <lineage>
        <taxon>Eukaryota</taxon>
        <taxon>Fungi</taxon>
        <taxon>Dikarya</taxon>
        <taxon>Ascomycota</taxon>
        <taxon>Pezizomycotina</taxon>
        <taxon>Leotiomycetes</taxon>
        <taxon>Helotiales</taxon>
        <taxon>Helotiaceae</taxon>
        <taxon>Glarea</taxon>
    </lineage>
</organism>
<evidence type="ECO:0000313" key="3">
    <source>
        <dbReference type="Proteomes" id="UP000016922"/>
    </source>
</evidence>
<dbReference type="Proteomes" id="UP000016922">
    <property type="component" value="Unassembled WGS sequence"/>
</dbReference>
<keyword evidence="3" id="KW-1185">Reference proteome</keyword>
<dbReference type="GeneID" id="19470613"/>
<dbReference type="KEGG" id="glz:GLAREA_11572"/>
<proteinExistence type="predicted"/>
<dbReference type="HOGENOM" id="CLU_1004921_0_0_1"/>
<name>S3CYT1_GLAL2</name>
<keyword evidence="1" id="KW-0732">Signal</keyword>
<dbReference type="RefSeq" id="XP_008087906.1">
    <property type="nucleotide sequence ID" value="XM_008089715.1"/>
</dbReference>
<dbReference type="eggNOG" id="ENOG502SUZR">
    <property type="taxonomic scope" value="Eukaryota"/>
</dbReference>
<feature type="chain" id="PRO_5004519041" evidence="1">
    <location>
        <begin position="21"/>
        <end position="336"/>
    </location>
</feature>
<dbReference type="AlphaFoldDB" id="S3CYT1"/>
<gene>
    <name evidence="2" type="ORF">GLAREA_11572</name>
</gene>
<dbReference type="EMBL" id="KE145372">
    <property type="protein sequence ID" value="EPE24991.1"/>
    <property type="molecule type" value="Genomic_DNA"/>
</dbReference>
<dbReference type="OrthoDB" id="5596743at2759"/>
<feature type="signal peptide" evidence="1">
    <location>
        <begin position="1"/>
        <end position="20"/>
    </location>
</feature>
<accession>S3CYT1</accession>
<evidence type="ECO:0000313" key="2">
    <source>
        <dbReference type="EMBL" id="EPE24991.1"/>
    </source>
</evidence>
<reference evidence="2 3" key="1">
    <citation type="journal article" date="2013" name="BMC Genomics">
        <title>Genomics-driven discovery of the pneumocandin biosynthetic gene cluster in the fungus Glarea lozoyensis.</title>
        <authorList>
            <person name="Chen L."/>
            <person name="Yue Q."/>
            <person name="Zhang X."/>
            <person name="Xiang M."/>
            <person name="Wang C."/>
            <person name="Li S."/>
            <person name="Che Y."/>
            <person name="Ortiz-Lopez F.J."/>
            <person name="Bills G.F."/>
            <person name="Liu X."/>
            <person name="An Z."/>
        </authorList>
    </citation>
    <scope>NUCLEOTIDE SEQUENCE [LARGE SCALE GENOMIC DNA]</scope>
    <source>
        <strain evidence="3">ATCC 20868 / MF5171</strain>
    </source>
</reference>
<sequence length="336" mass="34498">MYINILTSVLLGSYISQANAQLTACNRDNCLRAIIASNAAPGPQSASADCVSFFKATVTPSTSTIFSTASLTITLPVVTSSSTVIVTSTTTAVGGGSKRSVDLDEEKRAVDAPLNHQITGLKLAVRQQTVIPSRIPVYASACSGAVRYSSACSCIGVIRSTTTVATPVGTTTITLTATQSPTSTVVVTSTAIATATGSAYALRAVGSTVDGQYVSMNNQEDGIIDAFTTDISSAARFNIGTGGKLLSYGRYRANTDNFSPATIFFNSPGTFTGTTDLSCSVGPTSTLTCTGFNGANQFQLCPSGCTTNSEPCNGISLATSLDVRCQQIGFVAVPVV</sequence>